<evidence type="ECO:0000313" key="1">
    <source>
        <dbReference type="EMBL" id="CAF0701653.1"/>
    </source>
</evidence>
<proteinExistence type="predicted"/>
<dbReference type="Proteomes" id="UP000663859">
    <property type="component" value="Unassembled WGS sequence"/>
</dbReference>
<comment type="caution">
    <text evidence="1">The sequence shown here is derived from an EMBL/GenBank/DDBJ whole genome shotgun (WGS) entry which is preliminary data.</text>
</comment>
<dbReference type="EMBL" id="CAJNOB010000035">
    <property type="protein sequence ID" value="CAF0701653.1"/>
    <property type="molecule type" value="Genomic_DNA"/>
</dbReference>
<dbReference type="AlphaFoldDB" id="A0A8J2BM97"/>
<name>A0A8J2BM97_9BACT</name>
<keyword evidence="2" id="KW-1185">Reference proteome</keyword>
<reference evidence="1" key="1">
    <citation type="submission" date="2021-02" db="EMBL/GenBank/DDBJ databases">
        <authorList>
            <person name="Cremers G."/>
            <person name="Picone N."/>
        </authorList>
    </citation>
    <scope>NUCLEOTIDE SEQUENCE</scope>
    <source>
        <strain evidence="1">PQ17</strain>
    </source>
</reference>
<protein>
    <submittedName>
        <fullName evidence="1">Uncharacterized protein</fullName>
    </submittedName>
</protein>
<sequence length="88" mass="9567">MTGIGPVEVRIPKARNRHGESVVFHSSLSSAVCSRGITVGGSVALGFGLREFARVKCMRRWRFCRGRATKRVSPLVFKPGKALLGRGV</sequence>
<accession>A0A8J2BM97</accession>
<organism evidence="1 2">
    <name type="scientific">Candidatus Methylacidithermus pantelleriae</name>
    <dbReference type="NCBI Taxonomy" id="2744239"/>
    <lineage>
        <taxon>Bacteria</taxon>
        <taxon>Pseudomonadati</taxon>
        <taxon>Verrucomicrobiota</taxon>
        <taxon>Methylacidiphilae</taxon>
        <taxon>Methylacidiphilales</taxon>
        <taxon>Methylacidiphilaceae</taxon>
        <taxon>Candidatus Methylacidithermus</taxon>
    </lineage>
</organism>
<evidence type="ECO:0000313" key="2">
    <source>
        <dbReference type="Proteomes" id="UP000663859"/>
    </source>
</evidence>
<gene>
    <name evidence="1" type="ORF">MPNT_400002</name>
</gene>